<accession>A0ABT4L9V8</accession>
<evidence type="ECO:0000313" key="1">
    <source>
        <dbReference type="EMBL" id="MCZ4244472.1"/>
    </source>
</evidence>
<keyword evidence="2" id="KW-1185">Reference proteome</keyword>
<sequence>MQKFCNMTLKRILIIGLVWPEPTSSAAGTRMIQLINLFLSKGFEVVFASAASKSDFSFDLKGIGVTERDIKLNDESFNDFLREINPDVVMFDRFMVEEQYGWRVQQECPDAFKLLDTEDLHALRHARQQAAKKGLKTESINLFTDMAKREIASILRCDLSLIISKIEMGILSDQFKVDSSLIYYLPFLEEEITAQTIQNWKTFEERKDFIFIGNFLHEPNWHTVQFLKAKIWPQLRKKLPGVSLNIYGAYASQKVLQLNNSEEKFYVHGRAKDARDTIAKHRILLAPIQFGAGVKGKFVDAMQVGTPSATTSIGAEAMKEGLNWNGIIEDDSELFIQQAAALYQNKNLWLNAQKNGVKLLNQHYGKAKFEDMFIEKLQDLMHNLNKHREHNFIGQILQYHTTQSTRYMSLWIEEKNKNK</sequence>
<dbReference type="Proteomes" id="UP001144347">
    <property type="component" value="Unassembled WGS sequence"/>
</dbReference>
<proteinExistence type="predicted"/>
<protein>
    <submittedName>
        <fullName evidence="1">Glycosyltransferase</fullName>
        <ecNumber evidence="1">2.4.-.-</ecNumber>
    </submittedName>
</protein>
<dbReference type="GO" id="GO:0016757">
    <property type="term" value="F:glycosyltransferase activity"/>
    <property type="evidence" value="ECO:0007669"/>
    <property type="project" value="UniProtKB-KW"/>
</dbReference>
<keyword evidence="1" id="KW-0808">Transferase</keyword>
<dbReference type="SUPFAM" id="SSF53756">
    <property type="entry name" value="UDP-Glycosyltransferase/glycogen phosphorylase"/>
    <property type="match status" value="1"/>
</dbReference>
<reference evidence="1" key="1">
    <citation type="submission" date="2022-12" db="EMBL/GenBank/DDBJ databases">
        <title>Genome sequence of HCMS5-2.</title>
        <authorList>
            <person name="Woo H."/>
        </authorList>
    </citation>
    <scope>NUCLEOTIDE SEQUENCE</scope>
    <source>
        <strain evidence="1">HCMS5-2</strain>
    </source>
</reference>
<keyword evidence="1" id="KW-0328">Glycosyltransferase</keyword>
<dbReference type="Gene3D" id="3.40.50.2000">
    <property type="entry name" value="Glycogen Phosphorylase B"/>
    <property type="match status" value="1"/>
</dbReference>
<organism evidence="1 2">
    <name type="scientific">Pedobacter punctiformis</name>
    <dbReference type="NCBI Taxonomy" id="3004097"/>
    <lineage>
        <taxon>Bacteria</taxon>
        <taxon>Pseudomonadati</taxon>
        <taxon>Bacteroidota</taxon>
        <taxon>Sphingobacteriia</taxon>
        <taxon>Sphingobacteriales</taxon>
        <taxon>Sphingobacteriaceae</taxon>
        <taxon>Pedobacter</taxon>
    </lineage>
</organism>
<name>A0ABT4L9V8_9SPHI</name>
<dbReference type="EC" id="2.4.-.-" evidence="1"/>
<dbReference type="EMBL" id="JAPWGM010000003">
    <property type="protein sequence ID" value="MCZ4244472.1"/>
    <property type="molecule type" value="Genomic_DNA"/>
</dbReference>
<comment type="caution">
    <text evidence="1">The sequence shown here is derived from an EMBL/GenBank/DDBJ whole genome shotgun (WGS) entry which is preliminary data.</text>
</comment>
<evidence type="ECO:0000313" key="2">
    <source>
        <dbReference type="Proteomes" id="UP001144347"/>
    </source>
</evidence>
<dbReference type="Pfam" id="PF13692">
    <property type="entry name" value="Glyco_trans_1_4"/>
    <property type="match status" value="1"/>
</dbReference>
<gene>
    <name evidence="1" type="ORF">O0955_10700</name>
</gene>